<protein>
    <recommendedName>
        <fullName evidence="4">Dolichyl-phosphate-mannose-protein mannosyltransferase</fullName>
    </recommendedName>
</protein>
<feature type="transmembrane region" description="Helical" evidence="1">
    <location>
        <begin position="158"/>
        <end position="183"/>
    </location>
</feature>
<keyword evidence="3" id="KW-1185">Reference proteome</keyword>
<keyword evidence="1" id="KW-1133">Transmembrane helix</keyword>
<feature type="transmembrane region" description="Helical" evidence="1">
    <location>
        <begin position="76"/>
        <end position="94"/>
    </location>
</feature>
<dbReference type="RefSeq" id="WP_184187991.1">
    <property type="nucleotide sequence ID" value="NZ_JACHLE010000002.1"/>
</dbReference>
<keyword evidence="1" id="KW-0812">Transmembrane</keyword>
<name>A0A840KAV3_9FLAO</name>
<feature type="transmembrane region" description="Helical" evidence="1">
    <location>
        <begin position="295"/>
        <end position="314"/>
    </location>
</feature>
<feature type="transmembrane region" description="Helical" evidence="1">
    <location>
        <begin position="195"/>
        <end position="213"/>
    </location>
</feature>
<gene>
    <name evidence="2" type="ORF">HNP38_001825</name>
</gene>
<sequence length="465" mass="54292">MESSLINEGFKKYKILAVIIVGVYFLQTFFLSYGGIGSDSLSYFGIAADLPEPETDLFPLGYPILLQVFHILFNDYFWASKFLNLFFTVFILVFSYSKRFYFRETVLLFMGKTLFFVFTSALSEGPFIFLMYFLFYFFYQIFVGRGNLNKNAVAASLIMIGMFTVRYSGIYIYLAVFLFSLFLSFIRKDRYYSNALLLFLAISGIGIAGYLFFNFQTFGSFTGEQLRGEAGDIAPVYILRDLLGVANTIDPFIGIKPASSSMASIGFQLLILMIDVFVFIYFLRYYRKAKETSLYYFHVLLWIMAGVYAFSLLFSGWFQQIEEMNVRMLAAANFCLFFSFLILYYQYNKDDRWIWRIGCFFLVFLTLYNLKDPGNYLENRNKIKPQMSKFTKKRYLFNNETNVVTVTTYHFPVINKSFKYQHTNSQKGKLKESIAGSLNPKIKWIKKDTVRDKSQVLYTSELSFE</sequence>
<feature type="transmembrane region" description="Helical" evidence="1">
    <location>
        <begin position="114"/>
        <end position="138"/>
    </location>
</feature>
<accession>A0A840KAV3</accession>
<feature type="transmembrane region" description="Helical" evidence="1">
    <location>
        <begin position="15"/>
        <end position="36"/>
    </location>
</feature>
<dbReference type="AlphaFoldDB" id="A0A840KAV3"/>
<proteinExistence type="predicted"/>
<evidence type="ECO:0000313" key="2">
    <source>
        <dbReference type="EMBL" id="MBB4806529.1"/>
    </source>
</evidence>
<feature type="transmembrane region" description="Helical" evidence="1">
    <location>
        <begin position="353"/>
        <end position="370"/>
    </location>
</feature>
<evidence type="ECO:0000256" key="1">
    <source>
        <dbReference type="SAM" id="Phobius"/>
    </source>
</evidence>
<keyword evidence="1" id="KW-0472">Membrane</keyword>
<reference evidence="2 3" key="1">
    <citation type="submission" date="2020-08" db="EMBL/GenBank/DDBJ databases">
        <title>Functional genomics of gut bacteria from endangered species of beetles.</title>
        <authorList>
            <person name="Carlos-Shanley C."/>
        </authorList>
    </citation>
    <scope>NUCLEOTIDE SEQUENCE [LARGE SCALE GENOMIC DNA]</scope>
    <source>
        <strain evidence="2 3">S00151</strain>
    </source>
</reference>
<evidence type="ECO:0008006" key="4">
    <source>
        <dbReference type="Google" id="ProtNLM"/>
    </source>
</evidence>
<feature type="transmembrane region" description="Helical" evidence="1">
    <location>
        <begin position="326"/>
        <end position="347"/>
    </location>
</feature>
<comment type="caution">
    <text evidence="2">The sequence shown here is derived from an EMBL/GenBank/DDBJ whole genome shotgun (WGS) entry which is preliminary data.</text>
</comment>
<dbReference type="EMBL" id="JACHLE010000002">
    <property type="protein sequence ID" value="MBB4806529.1"/>
    <property type="molecule type" value="Genomic_DNA"/>
</dbReference>
<organism evidence="2 3">
    <name type="scientific">Chryseobacterium defluvii</name>
    <dbReference type="NCBI Taxonomy" id="160396"/>
    <lineage>
        <taxon>Bacteria</taxon>
        <taxon>Pseudomonadati</taxon>
        <taxon>Bacteroidota</taxon>
        <taxon>Flavobacteriia</taxon>
        <taxon>Flavobacteriales</taxon>
        <taxon>Weeksellaceae</taxon>
        <taxon>Chryseobacterium group</taxon>
        <taxon>Chryseobacterium</taxon>
    </lineage>
</organism>
<feature type="transmembrane region" description="Helical" evidence="1">
    <location>
        <begin position="265"/>
        <end position="283"/>
    </location>
</feature>
<dbReference type="Proteomes" id="UP000592180">
    <property type="component" value="Unassembled WGS sequence"/>
</dbReference>
<evidence type="ECO:0000313" key="3">
    <source>
        <dbReference type="Proteomes" id="UP000592180"/>
    </source>
</evidence>